<dbReference type="EMBL" id="BKCP01006693">
    <property type="protein sequence ID" value="GER43626.1"/>
    <property type="molecule type" value="Genomic_DNA"/>
</dbReference>
<gene>
    <name evidence="1" type="ORF">STAS_20488</name>
</gene>
<organism evidence="1 2">
    <name type="scientific">Striga asiatica</name>
    <name type="common">Asiatic witchweed</name>
    <name type="synonym">Buchnera asiatica</name>
    <dbReference type="NCBI Taxonomy" id="4170"/>
    <lineage>
        <taxon>Eukaryota</taxon>
        <taxon>Viridiplantae</taxon>
        <taxon>Streptophyta</taxon>
        <taxon>Embryophyta</taxon>
        <taxon>Tracheophyta</taxon>
        <taxon>Spermatophyta</taxon>
        <taxon>Magnoliopsida</taxon>
        <taxon>eudicotyledons</taxon>
        <taxon>Gunneridae</taxon>
        <taxon>Pentapetalae</taxon>
        <taxon>asterids</taxon>
        <taxon>lamiids</taxon>
        <taxon>Lamiales</taxon>
        <taxon>Orobanchaceae</taxon>
        <taxon>Buchnereae</taxon>
        <taxon>Striga</taxon>
    </lineage>
</organism>
<evidence type="ECO:0000313" key="2">
    <source>
        <dbReference type="Proteomes" id="UP000325081"/>
    </source>
</evidence>
<reference evidence="2" key="1">
    <citation type="journal article" date="2019" name="Curr. Biol.">
        <title>Genome Sequence of Striga asiatica Provides Insight into the Evolution of Plant Parasitism.</title>
        <authorList>
            <person name="Yoshida S."/>
            <person name="Kim S."/>
            <person name="Wafula E.K."/>
            <person name="Tanskanen J."/>
            <person name="Kim Y.M."/>
            <person name="Honaas L."/>
            <person name="Yang Z."/>
            <person name="Spallek T."/>
            <person name="Conn C.E."/>
            <person name="Ichihashi Y."/>
            <person name="Cheong K."/>
            <person name="Cui S."/>
            <person name="Der J.P."/>
            <person name="Gundlach H."/>
            <person name="Jiao Y."/>
            <person name="Hori C."/>
            <person name="Ishida J.K."/>
            <person name="Kasahara H."/>
            <person name="Kiba T."/>
            <person name="Kim M.S."/>
            <person name="Koo N."/>
            <person name="Laohavisit A."/>
            <person name="Lee Y.H."/>
            <person name="Lumba S."/>
            <person name="McCourt P."/>
            <person name="Mortimer J.C."/>
            <person name="Mutuku J.M."/>
            <person name="Nomura T."/>
            <person name="Sasaki-Sekimoto Y."/>
            <person name="Seto Y."/>
            <person name="Wang Y."/>
            <person name="Wakatake T."/>
            <person name="Sakakibara H."/>
            <person name="Demura T."/>
            <person name="Yamaguchi S."/>
            <person name="Yoneyama K."/>
            <person name="Manabe R.I."/>
            <person name="Nelson D.C."/>
            <person name="Schulman A.H."/>
            <person name="Timko M.P."/>
            <person name="dePamphilis C.W."/>
            <person name="Choi D."/>
            <person name="Shirasu K."/>
        </authorList>
    </citation>
    <scope>NUCLEOTIDE SEQUENCE [LARGE SCALE GENOMIC DNA]</scope>
    <source>
        <strain evidence="2">cv. UVA1</strain>
    </source>
</reference>
<keyword evidence="2" id="KW-1185">Reference proteome</keyword>
<comment type="caution">
    <text evidence="1">The sequence shown here is derived from an EMBL/GenBank/DDBJ whole genome shotgun (WGS) entry which is preliminary data.</text>
</comment>
<accession>A0A5A7QF89</accession>
<dbReference type="AlphaFoldDB" id="A0A5A7QF89"/>
<name>A0A5A7QF89_STRAF</name>
<proteinExistence type="predicted"/>
<evidence type="ECO:0000313" key="1">
    <source>
        <dbReference type="EMBL" id="GER43626.1"/>
    </source>
</evidence>
<dbReference type="Proteomes" id="UP000325081">
    <property type="component" value="Unassembled WGS sequence"/>
</dbReference>
<protein>
    <submittedName>
        <fullName evidence="1">RNA-binding (RRM/RBD/RNP motifs) family protein</fullName>
    </submittedName>
</protein>
<sequence>MSVHCPSFGSLKRISKSFLRPSRNKYPLRRRKTLTPYLVLGKKIRQTRGRHVPLPRQLVRLDRLAVAARPAVIVEIRPIPKLLLQNRLCFYEFAPAFVRKRLVTQLEAHRGSCLEGC</sequence>